<evidence type="ECO:0000259" key="2">
    <source>
        <dbReference type="Pfam" id="PF14432"/>
    </source>
</evidence>
<dbReference type="InterPro" id="IPR046848">
    <property type="entry name" value="E_motif"/>
</dbReference>
<dbReference type="InterPro" id="IPR046849">
    <property type="entry name" value="E2_motif"/>
</dbReference>
<feature type="domain" description="DYW" evidence="2">
    <location>
        <begin position="95"/>
        <end position="143"/>
    </location>
</feature>
<gene>
    <name evidence="3" type="ORF">Din_043233</name>
</gene>
<protein>
    <recommendedName>
        <fullName evidence="2">DYW domain-containing protein</fullName>
    </recommendedName>
</protein>
<organism evidence="3">
    <name type="scientific">Davidia involucrata</name>
    <name type="common">Dove tree</name>
    <dbReference type="NCBI Taxonomy" id="16924"/>
    <lineage>
        <taxon>Eukaryota</taxon>
        <taxon>Viridiplantae</taxon>
        <taxon>Streptophyta</taxon>
        <taxon>Embryophyta</taxon>
        <taxon>Tracheophyta</taxon>
        <taxon>Spermatophyta</taxon>
        <taxon>Magnoliopsida</taxon>
        <taxon>eudicotyledons</taxon>
        <taxon>Gunneridae</taxon>
        <taxon>Pentapetalae</taxon>
        <taxon>asterids</taxon>
        <taxon>Cornales</taxon>
        <taxon>Nyssaceae</taxon>
        <taxon>Davidia</taxon>
    </lineage>
</organism>
<dbReference type="GO" id="GO:0008270">
    <property type="term" value="F:zinc ion binding"/>
    <property type="evidence" value="ECO:0007669"/>
    <property type="project" value="InterPro"/>
</dbReference>
<comment type="similarity">
    <text evidence="1">Belongs to the PPR family. PCMP-H subfamily.</text>
</comment>
<dbReference type="Pfam" id="PF20431">
    <property type="entry name" value="E_motif"/>
    <property type="match status" value="1"/>
</dbReference>
<accession>A0A5B7BXV3</accession>
<dbReference type="Pfam" id="PF14432">
    <property type="entry name" value="DYW_deaminase"/>
    <property type="match status" value="1"/>
</dbReference>
<proteinExistence type="inferred from homology"/>
<name>A0A5B7BXV3_DAVIN</name>
<evidence type="ECO:0000313" key="3">
    <source>
        <dbReference type="EMBL" id="MPA73792.1"/>
    </source>
</evidence>
<dbReference type="EMBL" id="GHES01043233">
    <property type="protein sequence ID" value="MPA73792.1"/>
    <property type="molecule type" value="Transcribed_RNA"/>
</dbReference>
<evidence type="ECO:0000256" key="1">
    <source>
        <dbReference type="ARBA" id="ARBA00006643"/>
    </source>
</evidence>
<sequence>MRSLVQLGTLSAGDSILLARIYAEAKDPQGVAKMRKMIKSQGMKTTPSWSWSWSWIEIDNQIHIFVVDDKSHSDSKEIYHKLEEVVQWASLFGYVRDSMVAIPESTGAECLEIFGSYHSEKLAIAFGLARTPRGTSLRIVKNL</sequence>
<reference evidence="3" key="1">
    <citation type="submission" date="2019-08" db="EMBL/GenBank/DDBJ databases">
        <title>Reference gene set and small RNA set construction with multiple tissues from Davidia involucrata Baill.</title>
        <authorList>
            <person name="Yang H."/>
            <person name="Zhou C."/>
            <person name="Li G."/>
            <person name="Wang J."/>
            <person name="Gao P."/>
            <person name="Wang M."/>
            <person name="Wang R."/>
            <person name="Zhao Y."/>
        </authorList>
    </citation>
    <scope>NUCLEOTIDE SEQUENCE</scope>
    <source>
        <tissue evidence="3">Mixed with DoveR01_LX</tissue>
    </source>
</reference>
<dbReference type="Pfam" id="PF20430">
    <property type="entry name" value="Eplus_motif"/>
    <property type="match status" value="1"/>
</dbReference>
<dbReference type="InterPro" id="IPR032867">
    <property type="entry name" value="DYW_dom"/>
</dbReference>
<dbReference type="AlphaFoldDB" id="A0A5B7BXV3"/>